<keyword evidence="5 11" id="KW-0732">Signal</keyword>
<name>W1PKZ3_AMBTC</name>
<dbReference type="InterPro" id="IPR037045">
    <property type="entry name" value="S8pro/Inhibitor_I9_sf"/>
</dbReference>
<dbReference type="PROSITE" id="PS00138">
    <property type="entry name" value="SUBTILASE_SER"/>
    <property type="match status" value="1"/>
</dbReference>
<dbReference type="InterPro" id="IPR015500">
    <property type="entry name" value="Peptidase_S8_subtilisin-rel"/>
</dbReference>
<dbReference type="Gene3D" id="2.60.40.2310">
    <property type="match status" value="1"/>
</dbReference>
<feature type="signal peptide" evidence="11">
    <location>
        <begin position="1"/>
        <end position="21"/>
    </location>
</feature>
<dbReference type="FunFam" id="3.30.70.80:FF:000003">
    <property type="entry name" value="Subtilisin-like protease SBT1.9"/>
    <property type="match status" value="1"/>
</dbReference>
<evidence type="ECO:0000256" key="4">
    <source>
        <dbReference type="ARBA" id="ARBA00022670"/>
    </source>
</evidence>
<evidence type="ECO:0000313" key="15">
    <source>
        <dbReference type="EMBL" id="ERN08688.1"/>
    </source>
</evidence>
<keyword evidence="8" id="KW-0325">Glycoprotein</keyword>
<evidence type="ECO:0000256" key="7">
    <source>
        <dbReference type="ARBA" id="ARBA00022825"/>
    </source>
</evidence>
<comment type="similarity">
    <text evidence="2 10">Belongs to the peptidase S8 family.</text>
</comment>
<keyword evidence="4 10" id="KW-0645">Protease</keyword>
<evidence type="ECO:0000256" key="10">
    <source>
        <dbReference type="PROSITE-ProRule" id="PRU01240"/>
    </source>
</evidence>
<dbReference type="PRINTS" id="PR00723">
    <property type="entry name" value="SUBTILISIN"/>
</dbReference>
<dbReference type="InterPro" id="IPR045051">
    <property type="entry name" value="SBT"/>
</dbReference>
<dbReference type="InterPro" id="IPR000209">
    <property type="entry name" value="Peptidase_S8/S53_dom"/>
</dbReference>
<dbReference type="Pfam" id="PF17766">
    <property type="entry name" value="fn3_6"/>
    <property type="match status" value="1"/>
</dbReference>
<dbReference type="Gene3D" id="3.50.30.30">
    <property type="match status" value="1"/>
</dbReference>
<evidence type="ECO:0000256" key="8">
    <source>
        <dbReference type="ARBA" id="ARBA00023180"/>
    </source>
</evidence>
<dbReference type="InterPro" id="IPR034197">
    <property type="entry name" value="Peptidases_S8_3"/>
</dbReference>
<accession>W1PKZ3</accession>
<evidence type="ECO:0000259" key="14">
    <source>
        <dbReference type="Pfam" id="PF17766"/>
    </source>
</evidence>
<keyword evidence="3" id="KW-0964">Secreted</keyword>
<dbReference type="GO" id="GO:0004252">
    <property type="term" value="F:serine-type endopeptidase activity"/>
    <property type="evidence" value="ECO:0000318"/>
    <property type="project" value="GO_Central"/>
</dbReference>
<keyword evidence="6 10" id="KW-0378">Hydrolase</keyword>
<feature type="chain" id="PRO_5004807532" description="Subtilisin-like protease SBT1.9" evidence="11">
    <location>
        <begin position="22"/>
        <end position="757"/>
    </location>
</feature>
<evidence type="ECO:0008006" key="17">
    <source>
        <dbReference type="Google" id="ProtNLM"/>
    </source>
</evidence>
<evidence type="ECO:0000259" key="13">
    <source>
        <dbReference type="Pfam" id="PF05922"/>
    </source>
</evidence>
<dbReference type="InterPro" id="IPR041469">
    <property type="entry name" value="Subtilisin-like_FN3"/>
</dbReference>
<dbReference type="MEROPS" id="S08.150"/>
<dbReference type="PROSITE" id="PS51892">
    <property type="entry name" value="SUBTILASE"/>
    <property type="match status" value="1"/>
</dbReference>
<dbReference type="STRING" id="13333.W1PKZ3"/>
<dbReference type="GO" id="GO:0005576">
    <property type="term" value="C:extracellular region"/>
    <property type="evidence" value="ECO:0000318"/>
    <property type="project" value="GO_Central"/>
</dbReference>
<dbReference type="Proteomes" id="UP000017836">
    <property type="component" value="Unassembled WGS sequence"/>
</dbReference>
<sequence length="757" mass="81032">MATHSLQSLALFSWLLLHAYASSSIERSTYIIHMDDSAMPSAHKTHQQWHQAILVALSPVDPPPHLYSYDHALHGFSASLSPSELDELSRSHGFVSAYRDVQATLDTTHTFEFIGLGSDTGLGPKSGYGSGVIIGMVDTGLWPESESFHDNGMPEVPKKWKGGCDPGVAFNSSLCNRKLIGARFFNKGVEKNNPNITFSMNSTRDTIGHGTHTASTAAGNYVSGASYFGYANGTARGMAPLAGVAMYKVIWNEMFYASDVLAGLDSALEDGVDIISISMGFNRVPLYEDPVAIASFSAMERGIVVSSSAGNAGHSFGSLHNGAPWQLTVAAGTMDRQFSAQITLGNGVSITGSSFFLKNEHLSGFPLLYNDTLKACNSSTLLPPNTKAIVVCEGNDTIDLKSQIGFVTETAVAGAVLITNLTSFLNINIPCPAVLISQEEAKPLLDYVTKSTEPQASLSFQHTLFGAKPAPIVASYSSRGPSVFTPGVLKPDVMAPGSKVLAAWPPNIPAGRLDSKSLFNDFNLLSGTSMACPHVSGVAALLKATHPEWSPAAIRSALMTTANLVDNTNKPIGASDKEPGVPATPLDMGAGHVNPNSAMDPGLIYDAGPEDYVNLLCALNYTQNQIKTITRGSNYTCSKPSLDLNYPAFVAFCDNSDQVSQAFKRVLTNVGDRVSVYNVRTTTGLEGFTVKVVPETLIFERRYEKREFSVSIEGKLTSDSPVIHGYVIWEAAYSKHVVRTPVVVARPEIKPRANKTS</sequence>
<evidence type="ECO:0000256" key="11">
    <source>
        <dbReference type="SAM" id="SignalP"/>
    </source>
</evidence>
<dbReference type="Pfam" id="PF00082">
    <property type="entry name" value="Peptidase_S8"/>
    <property type="match status" value="1"/>
</dbReference>
<dbReference type="InterPro" id="IPR036852">
    <property type="entry name" value="Peptidase_S8/S53_dom_sf"/>
</dbReference>
<comment type="subcellular location">
    <subcellularLocation>
        <location evidence="1">Secreted</location>
    </subcellularLocation>
</comment>
<dbReference type="AlphaFoldDB" id="W1PKZ3"/>
<dbReference type="GO" id="GO:0006508">
    <property type="term" value="P:proteolysis"/>
    <property type="evidence" value="ECO:0007669"/>
    <property type="project" value="UniProtKB-KW"/>
</dbReference>
<dbReference type="InterPro" id="IPR023828">
    <property type="entry name" value="Peptidase_S8_Ser-AS"/>
</dbReference>
<feature type="active site" description="Charge relay system" evidence="9 10">
    <location>
        <position position="138"/>
    </location>
</feature>
<reference evidence="16" key="1">
    <citation type="journal article" date="2013" name="Science">
        <title>The Amborella genome and the evolution of flowering plants.</title>
        <authorList>
            <consortium name="Amborella Genome Project"/>
        </authorList>
    </citation>
    <scope>NUCLEOTIDE SEQUENCE [LARGE SCALE GENOMIC DNA]</scope>
</reference>
<evidence type="ECO:0000259" key="12">
    <source>
        <dbReference type="Pfam" id="PF00082"/>
    </source>
</evidence>
<feature type="domain" description="Inhibitor I9" evidence="13">
    <location>
        <begin position="29"/>
        <end position="105"/>
    </location>
</feature>
<dbReference type="CDD" id="cd02120">
    <property type="entry name" value="PA_subtilisin_like"/>
    <property type="match status" value="1"/>
</dbReference>
<gene>
    <name evidence="15" type="ORF">AMTR_s00017p00219220</name>
</gene>
<evidence type="ECO:0000256" key="9">
    <source>
        <dbReference type="PIRSR" id="PIRSR615500-1"/>
    </source>
</evidence>
<dbReference type="CDD" id="cd04852">
    <property type="entry name" value="Peptidases_S8_3"/>
    <property type="match status" value="1"/>
</dbReference>
<proteinExistence type="inferred from homology"/>
<dbReference type="Gene3D" id="3.30.70.80">
    <property type="entry name" value="Peptidase S8 propeptide/proteinase inhibitor I9"/>
    <property type="match status" value="1"/>
</dbReference>
<dbReference type="HOGENOM" id="CLU_000625_4_6_1"/>
<dbReference type="Gene3D" id="3.40.50.200">
    <property type="entry name" value="Peptidase S8/S53 domain"/>
    <property type="match status" value="1"/>
</dbReference>
<feature type="active site" description="Charge relay system" evidence="9 10">
    <location>
        <position position="529"/>
    </location>
</feature>
<evidence type="ECO:0000256" key="1">
    <source>
        <dbReference type="ARBA" id="ARBA00004613"/>
    </source>
</evidence>
<keyword evidence="16" id="KW-1185">Reference proteome</keyword>
<dbReference type="EMBL" id="KI393256">
    <property type="protein sequence ID" value="ERN08688.1"/>
    <property type="molecule type" value="Genomic_DNA"/>
</dbReference>
<feature type="domain" description="Subtilisin-like protease fibronectin type-III" evidence="14">
    <location>
        <begin position="643"/>
        <end position="744"/>
    </location>
</feature>
<evidence type="ECO:0000256" key="5">
    <source>
        <dbReference type="ARBA" id="ARBA00022729"/>
    </source>
</evidence>
<dbReference type="FunFam" id="3.40.50.200:FF:000006">
    <property type="entry name" value="Subtilisin-like protease SBT1.5"/>
    <property type="match status" value="1"/>
</dbReference>
<dbReference type="InterPro" id="IPR010259">
    <property type="entry name" value="S8pro/Inhibitor_I9"/>
</dbReference>
<evidence type="ECO:0000313" key="16">
    <source>
        <dbReference type="Proteomes" id="UP000017836"/>
    </source>
</evidence>
<protein>
    <recommendedName>
        <fullName evidence="17">Subtilisin-like protease SBT1.9</fullName>
    </recommendedName>
</protein>
<evidence type="ECO:0000256" key="3">
    <source>
        <dbReference type="ARBA" id="ARBA00022525"/>
    </source>
</evidence>
<feature type="domain" description="Peptidase S8/S53" evidence="12">
    <location>
        <begin position="129"/>
        <end position="568"/>
    </location>
</feature>
<organism evidence="15 16">
    <name type="scientific">Amborella trichopoda</name>
    <dbReference type="NCBI Taxonomy" id="13333"/>
    <lineage>
        <taxon>Eukaryota</taxon>
        <taxon>Viridiplantae</taxon>
        <taxon>Streptophyta</taxon>
        <taxon>Embryophyta</taxon>
        <taxon>Tracheophyta</taxon>
        <taxon>Spermatophyta</taxon>
        <taxon>Magnoliopsida</taxon>
        <taxon>Amborellales</taxon>
        <taxon>Amborellaceae</taxon>
        <taxon>Amborella</taxon>
    </lineage>
</organism>
<dbReference type="PANTHER" id="PTHR10795">
    <property type="entry name" value="PROPROTEIN CONVERTASE SUBTILISIN/KEXIN"/>
    <property type="match status" value="1"/>
</dbReference>
<evidence type="ECO:0000256" key="6">
    <source>
        <dbReference type="ARBA" id="ARBA00022801"/>
    </source>
</evidence>
<feature type="active site" description="Charge relay system" evidence="9 10">
    <location>
        <position position="209"/>
    </location>
</feature>
<dbReference type="Pfam" id="PF05922">
    <property type="entry name" value="Inhibitor_I9"/>
    <property type="match status" value="1"/>
</dbReference>
<dbReference type="eggNOG" id="ENOG502QT5U">
    <property type="taxonomic scope" value="Eukaryota"/>
</dbReference>
<dbReference type="SUPFAM" id="SSF52743">
    <property type="entry name" value="Subtilisin-like"/>
    <property type="match status" value="1"/>
</dbReference>
<dbReference type="Gramene" id="ERN08688">
    <property type="protein sequence ID" value="ERN08688"/>
    <property type="gene ID" value="AMTR_s00017p00219220"/>
</dbReference>
<keyword evidence="7 10" id="KW-0720">Serine protease</keyword>
<evidence type="ECO:0000256" key="2">
    <source>
        <dbReference type="ARBA" id="ARBA00011073"/>
    </source>
</evidence>